<dbReference type="Proteomes" id="UP000886998">
    <property type="component" value="Unassembled WGS sequence"/>
</dbReference>
<organism evidence="2 3">
    <name type="scientific">Trichonephila inaurata madagascariensis</name>
    <dbReference type="NCBI Taxonomy" id="2747483"/>
    <lineage>
        <taxon>Eukaryota</taxon>
        <taxon>Metazoa</taxon>
        <taxon>Ecdysozoa</taxon>
        <taxon>Arthropoda</taxon>
        <taxon>Chelicerata</taxon>
        <taxon>Arachnida</taxon>
        <taxon>Araneae</taxon>
        <taxon>Araneomorphae</taxon>
        <taxon>Entelegynae</taxon>
        <taxon>Araneoidea</taxon>
        <taxon>Nephilidae</taxon>
        <taxon>Trichonephila</taxon>
        <taxon>Trichonephila inaurata</taxon>
    </lineage>
</organism>
<reference evidence="2" key="1">
    <citation type="submission" date="2020-08" db="EMBL/GenBank/DDBJ databases">
        <title>Multicomponent nature underlies the extraordinary mechanical properties of spider dragline silk.</title>
        <authorList>
            <person name="Kono N."/>
            <person name="Nakamura H."/>
            <person name="Mori M."/>
            <person name="Yoshida Y."/>
            <person name="Ohtoshi R."/>
            <person name="Malay A.D."/>
            <person name="Moran D.A.P."/>
            <person name="Tomita M."/>
            <person name="Numata K."/>
            <person name="Arakawa K."/>
        </authorList>
    </citation>
    <scope>NUCLEOTIDE SEQUENCE</scope>
</reference>
<keyword evidence="1" id="KW-1133">Transmembrane helix</keyword>
<name>A0A8X6Y4Z0_9ARAC</name>
<sequence>MPILAETCQDRNGQNYPVHLLLHIAGVSVFGGSTLLLFLICFCCQRKLQARTLAMADITNVESQRARQGARNQRRSDTHQLITAIITPPPDYNTVIKKDSICEPAPPTYEV</sequence>
<keyword evidence="1" id="KW-0812">Transmembrane</keyword>
<keyword evidence="3" id="KW-1185">Reference proteome</keyword>
<dbReference type="EMBL" id="BMAV01014576">
    <property type="protein sequence ID" value="GFY63029.1"/>
    <property type="molecule type" value="Genomic_DNA"/>
</dbReference>
<gene>
    <name evidence="2" type="primary">X975_17964</name>
    <name evidence="2" type="ORF">TNIN_449411</name>
</gene>
<comment type="caution">
    <text evidence="2">The sequence shown here is derived from an EMBL/GenBank/DDBJ whole genome shotgun (WGS) entry which is preliminary data.</text>
</comment>
<dbReference type="OrthoDB" id="6426918at2759"/>
<proteinExistence type="predicted"/>
<evidence type="ECO:0000313" key="3">
    <source>
        <dbReference type="Proteomes" id="UP000886998"/>
    </source>
</evidence>
<feature type="transmembrane region" description="Helical" evidence="1">
    <location>
        <begin position="20"/>
        <end position="43"/>
    </location>
</feature>
<protein>
    <submittedName>
        <fullName evidence="2">Uncharacterized protein</fullName>
    </submittedName>
</protein>
<evidence type="ECO:0000256" key="1">
    <source>
        <dbReference type="SAM" id="Phobius"/>
    </source>
</evidence>
<evidence type="ECO:0000313" key="2">
    <source>
        <dbReference type="EMBL" id="GFY63029.1"/>
    </source>
</evidence>
<accession>A0A8X6Y4Z0</accession>
<keyword evidence="1" id="KW-0472">Membrane</keyword>
<dbReference type="AlphaFoldDB" id="A0A8X6Y4Z0"/>